<reference evidence="2 3" key="1">
    <citation type="submission" date="2020-12" db="EMBL/GenBank/DDBJ databases">
        <title>Concerted genomic and epigenomic changes stabilize Arabidopsis allopolyploids.</title>
        <authorList>
            <person name="Chen Z."/>
        </authorList>
    </citation>
    <scope>NUCLEOTIDE SEQUENCE [LARGE SCALE GENOMIC DNA]</scope>
    <source>
        <strain evidence="2">Allo738</strain>
        <tissue evidence="2">Leaf</tissue>
    </source>
</reference>
<evidence type="ECO:0000256" key="1">
    <source>
        <dbReference type="SAM" id="SignalP"/>
    </source>
</evidence>
<dbReference type="EMBL" id="JAEFBK010000006">
    <property type="protein sequence ID" value="KAG7592176.1"/>
    <property type="molecule type" value="Genomic_DNA"/>
</dbReference>
<gene>
    <name evidence="2" type="ORF">ISN45_Aa01g011000</name>
</gene>
<feature type="signal peptide" evidence="1">
    <location>
        <begin position="1"/>
        <end position="27"/>
    </location>
</feature>
<dbReference type="AlphaFoldDB" id="A0A8T2C2Q1"/>
<name>A0A8T2C2Q1_9BRAS</name>
<proteinExistence type="predicted"/>
<evidence type="ECO:0000313" key="2">
    <source>
        <dbReference type="EMBL" id="KAG7592173.1"/>
    </source>
</evidence>
<accession>A0A8T2C2Q1</accession>
<keyword evidence="1" id="KW-0732">Signal</keyword>
<dbReference type="EMBL" id="JAEFBK010000006">
    <property type="protein sequence ID" value="KAG7592173.1"/>
    <property type="molecule type" value="Genomic_DNA"/>
</dbReference>
<organism evidence="2 3">
    <name type="scientific">Arabidopsis thaliana x Arabidopsis arenosa</name>
    <dbReference type="NCBI Taxonomy" id="1240361"/>
    <lineage>
        <taxon>Eukaryota</taxon>
        <taxon>Viridiplantae</taxon>
        <taxon>Streptophyta</taxon>
        <taxon>Embryophyta</taxon>
        <taxon>Tracheophyta</taxon>
        <taxon>Spermatophyta</taxon>
        <taxon>Magnoliopsida</taxon>
        <taxon>eudicotyledons</taxon>
        <taxon>Gunneridae</taxon>
        <taxon>Pentapetalae</taxon>
        <taxon>rosids</taxon>
        <taxon>malvids</taxon>
        <taxon>Brassicales</taxon>
        <taxon>Brassicaceae</taxon>
        <taxon>Camelineae</taxon>
        <taxon>Arabidopsis</taxon>
    </lineage>
</organism>
<sequence>MAPASQNFNFFHRLSFFVFSLFSVVSPSFLPTIFGNFPFDSVCEIQKLEKLSLGFNSLSGIIPSDLKICTNEFGLRRLLFKCDCNFRLR</sequence>
<evidence type="ECO:0008006" key="4">
    <source>
        <dbReference type="Google" id="ProtNLM"/>
    </source>
</evidence>
<dbReference type="EMBL" id="JAEFBK010000006">
    <property type="protein sequence ID" value="KAG7592175.1"/>
    <property type="molecule type" value="Genomic_DNA"/>
</dbReference>
<protein>
    <recommendedName>
        <fullName evidence="4">Non-specific serine/threonine protein kinase</fullName>
    </recommendedName>
</protein>
<comment type="caution">
    <text evidence="2">The sequence shown here is derived from an EMBL/GenBank/DDBJ whole genome shotgun (WGS) entry which is preliminary data.</text>
</comment>
<evidence type="ECO:0000313" key="3">
    <source>
        <dbReference type="Proteomes" id="UP000694240"/>
    </source>
</evidence>
<dbReference type="EMBL" id="JAEFBK010000006">
    <property type="protein sequence ID" value="KAG7592172.1"/>
    <property type="molecule type" value="Genomic_DNA"/>
</dbReference>
<feature type="chain" id="PRO_5044693635" description="Non-specific serine/threonine protein kinase" evidence="1">
    <location>
        <begin position="28"/>
        <end position="89"/>
    </location>
</feature>
<keyword evidence="3" id="KW-1185">Reference proteome</keyword>
<dbReference type="Proteomes" id="UP000694240">
    <property type="component" value="Chromosome 6"/>
</dbReference>